<evidence type="ECO:0000256" key="1">
    <source>
        <dbReference type="SAM" id="MobiDB-lite"/>
    </source>
</evidence>
<dbReference type="EMBL" id="JAAAIP010001398">
    <property type="protein sequence ID" value="KAG0307130.1"/>
    <property type="molecule type" value="Genomic_DNA"/>
</dbReference>
<feature type="region of interest" description="Disordered" evidence="1">
    <location>
        <begin position="107"/>
        <end position="144"/>
    </location>
</feature>
<feature type="region of interest" description="Disordered" evidence="1">
    <location>
        <begin position="377"/>
        <end position="398"/>
    </location>
</feature>
<feature type="non-terminal residue" evidence="3">
    <location>
        <position position="1"/>
    </location>
</feature>
<evidence type="ECO:0000256" key="2">
    <source>
        <dbReference type="SAM" id="Phobius"/>
    </source>
</evidence>
<name>A0A9P6UK81_9FUNG</name>
<evidence type="ECO:0000313" key="3">
    <source>
        <dbReference type="EMBL" id="KAG0307130.1"/>
    </source>
</evidence>
<organism evidence="3 4">
    <name type="scientific">Dissophora globulifera</name>
    <dbReference type="NCBI Taxonomy" id="979702"/>
    <lineage>
        <taxon>Eukaryota</taxon>
        <taxon>Fungi</taxon>
        <taxon>Fungi incertae sedis</taxon>
        <taxon>Mucoromycota</taxon>
        <taxon>Mortierellomycotina</taxon>
        <taxon>Mortierellomycetes</taxon>
        <taxon>Mortierellales</taxon>
        <taxon>Mortierellaceae</taxon>
        <taxon>Dissophora</taxon>
    </lineage>
</organism>
<keyword evidence="2" id="KW-0472">Membrane</keyword>
<dbReference type="Proteomes" id="UP000738325">
    <property type="component" value="Unassembled WGS sequence"/>
</dbReference>
<keyword evidence="2" id="KW-1133">Transmembrane helix</keyword>
<sequence length="490" mass="53245">NPFGLLVHFTDPTSDNTMVEARSSSQRRKSITLLFSLAIACCLFASSSPNNICSAAPVQTRQNYRQQQRSIAQQVHHVQFADESVHNTMKLIKISIQKRQHQILQQQKRLERATAEEAAEDTSPKVKHQQRRKRGDVDAEPQHLPSILTTTTSAELVDTIGGHDAKTVAQAINQRDSVVAAPSLSTQSTTMTSVKTRGKKGSAFKSPGRLFSAYETIVFSESQMPVFLSQHHHRHLNEITMASRKREGLSSSRNVQSKRKLLVAQDPAAIPRSAGGSIQQPPEMRDVIVTVSPDKLSEDINMHPPRAHANDASGPLMHTSMTVNSGSSNNNNGTEEQEEEGAVVAVDGAGEKNNNSNDDDDNTNNIRVTQAEIPAAQVAPAGGDINSPVPPAEHSDPSINVGAPSAYLQNKKSSASMYHACATSPLLLMGVLSLVLVASYRVYVHRQRRQASVLPSMASPSLAFLTVNEKIKESGRTTATRHLYVGCNHA</sequence>
<proteinExistence type="predicted"/>
<reference evidence="3" key="1">
    <citation type="journal article" date="2020" name="Fungal Divers.">
        <title>Resolving the Mortierellaceae phylogeny through synthesis of multi-gene phylogenetics and phylogenomics.</title>
        <authorList>
            <person name="Vandepol N."/>
            <person name="Liber J."/>
            <person name="Desiro A."/>
            <person name="Na H."/>
            <person name="Kennedy M."/>
            <person name="Barry K."/>
            <person name="Grigoriev I.V."/>
            <person name="Miller A.N."/>
            <person name="O'Donnell K."/>
            <person name="Stajich J.E."/>
            <person name="Bonito G."/>
        </authorList>
    </citation>
    <scope>NUCLEOTIDE SEQUENCE</scope>
    <source>
        <strain evidence="3">REB-010B</strain>
    </source>
</reference>
<protein>
    <submittedName>
        <fullName evidence="3">Uncharacterized protein</fullName>
    </submittedName>
</protein>
<feature type="compositionally biased region" description="Basic residues" evidence="1">
    <location>
        <begin position="125"/>
        <end position="134"/>
    </location>
</feature>
<feature type="transmembrane region" description="Helical" evidence="2">
    <location>
        <begin position="417"/>
        <end position="440"/>
    </location>
</feature>
<keyword evidence="2" id="KW-0812">Transmembrane</keyword>
<comment type="caution">
    <text evidence="3">The sequence shown here is derived from an EMBL/GenBank/DDBJ whole genome shotgun (WGS) entry which is preliminary data.</text>
</comment>
<gene>
    <name evidence="3" type="ORF">BGZ99_001520</name>
</gene>
<evidence type="ECO:0000313" key="4">
    <source>
        <dbReference type="Proteomes" id="UP000738325"/>
    </source>
</evidence>
<dbReference type="AlphaFoldDB" id="A0A9P6UK81"/>
<dbReference type="OrthoDB" id="2447608at2759"/>
<accession>A0A9P6UK81</accession>
<keyword evidence="4" id="KW-1185">Reference proteome</keyword>